<name>B3FJD2_BP201</name>
<keyword evidence="2" id="KW-1185">Reference proteome</keyword>
<organismHost>
    <name type="scientific">Pseudomonas chlororaphis</name>
    <dbReference type="NCBI Taxonomy" id="587753"/>
</organismHost>
<dbReference type="EMBL" id="EU197055">
    <property type="protein sequence ID" value="ABY63098.1"/>
    <property type="molecule type" value="Genomic_DNA"/>
</dbReference>
<protein>
    <submittedName>
        <fullName evidence="1">Uncharacterized protein</fullName>
    </submittedName>
</protein>
<sequence>MKKAGPQYFTKQEAYDAAARVARECNEMGIDETLSLPERVARLQDIHQGSPLMAEERARKDKYSTSLTKLFGDPLAGFAAMTRPQN</sequence>
<evidence type="ECO:0000313" key="1">
    <source>
        <dbReference type="EMBL" id="ABY63098.1"/>
    </source>
</evidence>
<dbReference type="KEGG" id="vg:6372590"/>
<evidence type="ECO:0000313" key="2">
    <source>
        <dbReference type="Proteomes" id="UP000002421"/>
    </source>
</evidence>
<reference evidence="1 2" key="1">
    <citation type="journal article" date="2008" name="Virology">
        <title>Characterization of Pseudomonas chlororaphis myovirus 201varphi2-1 via genomic sequencing, mass spectrometry, and electron microscopy.</title>
        <authorList>
            <person name="Thomas J.A."/>
            <person name="Rolando M.R."/>
            <person name="Carroll C.A."/>
            <person name="Shen P.S."/>
            <person name="Belnap D.M."/>
            <person name="Weintraub S.T."/>
            <person name="Serwer P."/>
            <person name="Hardies S.C."/>
        </authorList>
    </citation>
    <scope>NUCLEOTIDE SEQUENCE</scope>
</reference>
<proteinExistence type="predicted"/>
<accession>B3FJD2</accession>
<gene>
    <name evidence="1" type="ORF">201phi2-1p270</name>
</gene>
<dbReference type="RefSeq" id="YP_001956993.1">
    <property type="nucleotide sequence ID" value="NC_010821.1"/>
</dbReference>
<dbReference type="Proteomes" id="UP000002421">
    <property type="component" value="Segment"/>
</dbReference>
<organism evidence="1 2">
    <name type="scientific">Pseudomonas phage 201phi2-1</name>
    <name type="common">Pseudomonas chlororaphis phage 201phi2-1</name>
    <dbReference type="NCBI Taxonomy" id="198110"/>
    <lineage>
        <taxon>Viruses</taxon>
        <taxon>Duplodnaviria</taxon>
        <taxon>Heunggongvirae</taxon>
        <taxon>Uroviricota</taxon>
        <taxon>Caudoviricetes</taxon>
        <taxon>Chimalliviridae</taxon>
        <taxon>Serwervirus</taxon>
        <taxon>Serwervirus 201phi21</taxon>
    </lineage>
</organism>